<evidence type="ECO:0000256" key="3">
    <source>
        <dbReference type="SAM" id="SignalP"/>
    </source>
</evidence>
<dbReference type="InterPro" id="IPR045032">
    <property type="entry name" value="PEL"/>
</dbReference>
<keyword evidence="1 2" id="KW-0456">Lyase</keyword>
<dbReference type="SMART" id="SM00656">
    <property type="entry name" value="Amb_all"/>
    <property type="match status" value="1"/>
</dbReference>
<gene>
    <name evidence="5" type="ORF">GCM10022402_20370</name>
</gene>
<comment type="subcellular location">
    <subcellularLocation>
        <location evidence="2">Secreted</location>
    </subcellularLocation>
</comment>
<feature type="signal peptide" evidence="3">
    <location>
        <begin position="1"/>
        <end position="24"/>
    </location>
</feature>
<evidence type="ECO:0000313" key="5">
    <source>
        <dbReference type="EMBL" id="GAA3740518.1"/>
    </source>
</evidence>
<dbReference type="Proteomes" id="UP001500908">
    <property type="component" value="Unassembled WGS sequence"/>
</dbReference>
<keyword evidence="2" id="KW-0624">Polysaccharide degradation</keyword>
<comment type="caution">
    <text evidence="5">The sequence shown here is derived from an EMBL/GenBank/DDBJ whole genome shotgun (WGS) entry which is preliminary data.</text>
</comment>
<evidence type="ECO:0000256" key="2">
    <source>
        <dbReference type="RuleBase" id="RU361173"/>
    </source>
</evidence>
<keyword evidence="6" id="KW-1185">Reference proteome</keyword>
<accession>A0ABP7FIK0</accession>
<organism evidence="5 6">
    <name type="scientific">Salinactinospora qingdaonensis</name>
    <dbReference type="NCBI Taxonomy" id="702744"/>
    <lineage>
        <taxon>Bacteria</taxon>
        <taxon>Bacillati</taxon>
        <taxon>Actinomycetota</taxon>
        <taxon>Actinomycetes</taxon>
        <taxon>Streptosporangiales</taxon>
        <taxon>Nocardiopsidaceae</taxon>
        <taxon>Salinactinospora</taxon>
    </lineage>
</organism>
<proteinExistence type="inferred from homology"/>
<dbReference type="Gene3D" id="2.160.20.10">
    <property type="entry name" value="Single-stranded right-handed beta-helix, Pectin lyase-like"/>
    <property type="match status" value="1"/>
</dbReference>
<feature type="chain" id="PRO_5045122399" evidence="3">
    <location>
        <begin position="25"/>
        <end position="445"/>
    </location>
</feature>
<dbReference type="PANTHER" id="PTHR31683:SF18">
    <property type="entry name" value="PECTATE LYASE 21-RELATED"/>
    <property type="match status" value="1"/>
</dbReference>
<dbReference type="PANTHER" id="PTHR31683">
    <property type="entry name" value="PECTATE LYASE 18-RELATED"/>
    <property type="match status" value="1"/>
</dbReference>
<dbReference type="InterPro" id="IPR011050">
    <property type="entry name" value="Pectin_lyase_fold/virulence"/>
</dbReference>
<dbReference type="GO" id="GO:0016829">
    <property type="term" value="F:lyase activity"/>
    <property type="evidence" value="ECO:0007669"/>
    <property type="project" value="UniProtKB-KW"/>
</dbReference>
<name>A0ABP7FIK0_9ACTN</name>
<feature type="domain" description="Pectate lyase" evidence="4">
    <location>
        <begin position="118"/>
        <end position="367"/>
    </location>
</feature>
<evidence type="ECO:0000259" key="4">
    <source>
        <dbReference type="SMART" id="SM00656"/>
    </source>
</evidence>
<keyword evidence="2" id="KW-0964">Secreted</keyword>
<evidence type="ECO:0000313" key="6">
    <source>
        <dbReference type="Proteomes" id="UP001500908"/>
    </source>
</evidence>
<keyword evidence="3" id="KW-0732">Signal</keyword>
<evidence type="ECO:0000256" key="1">
    <source>
        <dbReference type="ARBA" id="ARBA00023239"/>
    </source>
</evidence>
<dbReference type="InterPro" id="IPR002022">
    <property type="entry name" value="Pec_lyase"/>
</dbReference>
<keyword evidence="2" id="KW-0119">Carbohydrate metabolism</keyword>
<dbReference type="Pfam" id="PF00544">
    <property type="entry name" value="Pectate_lyase_4"/>
    <property type="match status" value="2"/>
</dbReference>
<dbReference type="SUPFAM" id="SSF51126">
    <property type="entry name" value="Pectin lyase-like"/>
    <property type="match status" value="1"/>
</dbReference>
<dbReference type="InterPro" id="IPR012334">
    <property type="entry name" value="Pectin_lyas_fold"/>
</dbReference>
<comment type="similarity">
    <text evidence="2">Belongs to the polysaccharide lyase 1 family.</text>
</comment>
<dbReference type="RefSeq" id="WP_344970104.1">
    <property type="nucleotide sequence ID" value="NZ_BAABDD010000007.1"/>
</dbReference>
<protein>
    <submittedName>
        <fullName evidence="5">Pectate lyase</fullName>
    </submittedName>
</protein>
<sequence length="445" mass="49046">MRRTALITTVTGALLLSLAAPADAHGGHDDGPTWRAHWVARQTLDARDGWAAAQGGTTGGAAATRDNVHVVDDWDELRQALGGEDAGTNDTAKIIFIDGTVDANTDAEGNPLTCADYAAPGYDKQEYLATYDPEVRGDAEITGPLEEARERSADNQQQRVSMEVGANTTLIGLGDDARILGGALTLRDVDNVIVRNIEFEAPRDCFPHWEPGEWNSEYDGVTVRGSTHVWIDHATFSDGAHPDSENEYHWGYEYQTHDGLLDITNGSDLVTISYSRFSDHDKTMLIGSTDDPTLDRGKLRVTLHHNRFDNILQRAPRVRFGEVHVYNNLYVIPQPPETQKDYKYTWGVGVESKIYAENNYFDLDEEIAPAEIIHDWRGSDIYETHSLVNGRSPHHEVDLLAAYNAANAPDLGDDVGWQPRLHERVHPAAAVPGLVNAHAGTGRIL</sequence>
<dbReference type="EMBL" id="BAABDD010000007">
    <property type="protein sequence ID" value="GAA3740518.1"/>
    <property type="molecule type" value="Genomic_DNA"/>
</dbReference>
<reference evidence="6" key="1">
    <citation type="journal article" date="2019" name="Int. J. Syst. Evol. Microbiol.">
        <title>The Global Catalogue of Microorganisms (GCM) 10K type strain sequencing project: providing services to taxonomists for standard genome sequencing and annotation.</title>
        <authorList>
            <consortium name="The Broad Institute Genomics Platform"/>
            <consortium name="The Broad Institute Genome Sequencing Center for Infectious Disease"/>
            <person name="Wu L."/>
            <person name="Ma J."/>
        </authorList>
    </citation>
    <scope>NUCLEOTIDE SEQUENCE [LARGE SCALE GENOMIC DNA]</scope>
    <source>
        <strain evidence="6">JCM 17137</strain>
    </source>
</reference>